<gene>
    <name evidence="1" type="ORF">BA171_07900</name>
</gene>
<accession>A0A249DZW2</accession>
<protein>
    <recommendedName>
        <fullName evidence="3">NAD-dependent DNA ligase</fullName>
    </recommendedName>
</protein>
<dbReference type="AlphaFoldDB" id="A0A249DZW2"/>
<dbReference type="Proteomes" id="UP000216438">
    <property type="component" value="Chromosome"/>
</dbReference>
<evidence type="ECO:0000313" key="1">
    <source>
        <dbReference type="EMBL" id="ASX27094.1"/>
    </source>
</evidence>
<evidence type="ECO:0000313" key="2">
    <source>
        <dbReference type="Proteomes" id="UP000216438"/>
    </source>
</evidence>
<dbReference type="EMBL" id="CP016303">
    <property type="protein sequence ID" value="ASX27094.1"/>
    <property type="molecule type" value="Genomic_DNA"/>
</dbReference>
<reference evidence="1 2" key="2">
    <citation type="submission" date="2017-09" db="EMBL/GenBank/DDBJ databases">
        <title>The genome of whitefly Bemisia tabaci, a global crop pest, provides novel insights into virus transmission, host adaptation and insecticide resistance.</title>
        <authorList>
            <person name="Kaur N."/>
            <person name="Kliot A."/>
            <person name="Pinheiro P.V."/>
            <person name="Luan J."/>
            <person name="Zheng Y."/>
            <person name="Liu W."/>
            <person name="Sun H."/>
            <person name="Yang X."/>
            <person name="Xu Y."/>
            <person name="Luo Y."/>
            <person name="Kruse A."/>
            <person name="Fisher T.W."/>
            <person name="Nelson D.R."/>
            <person name="Elimelech M."/>
            <person name="MacCoss M."/>
            <person name="Johnson R."/>
            <person name="Cohen E."/>
            <person name="Hunter W.B."/>
            <person name="Brown J.K."/>
            <person name="Jander G."/>
            <person name="Cilia M."/>
            <person name="Douglas A.E."/>
            <person name="Ghanim M."/>
            <person name="Simmons A.M."/>
            <person name="Wintermantel W.M."/>
            <person name="Ling K.-S."/>
            <person name="Fei Z."/>
        </authorList>
    </citation>
    <scope>NUCLEOTIDE SEQUENCE [LARGE SCALE GENOMIC DNA]</scope>
    <source>
        <strain evidence="1 2">MEAM1</strain>
    </source>
</reference>
<proteinExistence type="predicted"/>
<reference evidence="2" key="1">
    <citation type="submission" date="2016-06" db="EMBL/GenBank/DDBJ databases">
        <authorList>
            <person name="Chen W."/>
            <person name="Hasegawa D.K."/>
        </authorList>
    </citation>
    <scope>NUCLEOTIDE SEQUENCE [LARGE SCALE GENOMIC DNA]</scope>
    <source>
        <strain evidence="2">MEAM1</strain>
    </source>
</reference>
<organism evidence="1 2">
    <name type="scientific">Candidatus Hamiltonella defensa</name>
    <name type="common">Bemisia tabaci</name>
    <dbReference type="NCBI Taxonomy" id="672795"/>
    <lineage>
        <taxon>Bacteria</taxon>
        <taxon>Pseudomonadati</taxon>
        <taxon>Pseudomonadota</taxon>
        <taxon>Gammaproteobacteria</taxon>
        <taxon>Enterobacterales</taxon>
        <taxon>Enterobacteriaceae</taxon>
        <taxon>aphid secondary symbionts</taxon>
        <taxon>Candidatus Williamhamiltonella</taxon>
    </lineage>
</organism>
<evidence type="ECO:0008006" key="3">
    <source>
        <dbReference type="Google" id="ProtNLM"/>
    </source>
</evidence>
<dbReference type="CDD" id="cd17748">
    <property type="entry name" value="BRCT_DNA_ligase_like"/>
    <property type="match status" value="1"/>
</dbReference>
<dbReference type="InterPro" id="IPR036420">
    <property type="entry name" value="BRCT_dom_sf"/>
</dbReference>
<dbReference type="SUPFAM" id="SSF52113">
    <property type="entry name" value="BRCT domain"/>
    <property type="match status" value="1"/>
</dbReference>
<dbReference type="Gene3D" id="3.40.50.10190">
    <property type="entry name" value="BRCT domain"/>
    <property type="match status" value="1"/>
</dbReference>
<name>A0A249DZW2_9ENTR</name>
<sequence>METRFDRFNYFRNRDKYFANLISIIDGIICDDCVNSKEILYLDTWLLNANEISDNFCFKSIRRKISEVLAYKFIDHTKLNEIKKDLIIIQKNLLELPYLHLNSIESGRHLFEGLCKGILSDKELNDSEIKYLQWFLSKNDNLKKNYPGKIIYNIVKDILQDSIVTEEEREFLRKTLISFTGCDIESGVVDGLATQLPIDIINKFNASGKTVCLTGEFIYGKRSVCEQEIIRQGANVIGNVTKKLDYLIAGTMSSKNWRYTSHGRKIEKAVHYRDEKAIPLKIINEEQWQDFSYSN</sequence>